<dbReference type="KEGG" id="ptan:CRYO30217_02243"/>
<name>A0A916JNB3_9FLAO</name>
<dbReference type="EMBL" id="OU015584">
    <property type="protein sequence ID" value="CAG5083608.1"/>
    <property type="molecule type" value="Genomic_DNA"/>
</dbReference>
<organism evidence="2 3">
    <name type="scientific">Parvicella tangerina</name>
    <dbReference type="NCBI Taxonomy" id="2829795"/>
    <lineage>
        <taxon>Bacteria</taxon>
        <taxon>Pseudomonadati</taxon>
        <taxon>Bacteroidota</taxon>
        <taxon>Flavobacteriia</taxon>
        <taxon>Flavobacteriales</taxon>
        <taxon>Parvicellaceae</taxon>
        <taxon>Parvicella</taxon>
    </lineage>
</organism>
<feature type="chain" id="PRO_5038081311" description="SPOR domain-containing protein" evidence="1">
    <location>
        <begin position="24"/>
        <end position="414"/>
    </location>
</feature>
<keyword evidence="1" id="KW-0732">Signal</keyword>
<reference evidence="2" key="1">
    <citation type="submission" date="2021-04" db="EMBL/GenBank/DDBJ databases">
        <authorList>
            <person name="Rodrigo-Torres L."/>
            <person name="Arahal R. D."/>
            <person name="Lucena T."/>
        </authorList>
    </citation>
    <scope>NUCLEOTIDE SEQUENCE</scope>
    <source>
        <strain evidence="2">AS29M-1</strain>
    </source>
</reference>
<evidence type="ECO:0000313" key="2">
    <source>
        <dbReference type="EMBL" id="CAG5083608.1"/>
    </source>
</evidence>
<evidence type="ECO:0008006" key="4">
    <source>
        <dbReference type="Google" id="ProtNLM"/>
    </source>
</evidence>
<feature type="signal peptide" evidence="1">
    <location>
        <begin position="1"/>
        <end position="23"/>
    </location>
</feature>
<sequence>MIVQKSIILICLIVLSMVGTAQKDPQTKKEVLARTGNCTTNSDEIIGSQEDDFVKIFLKSGFDGDFIGTFGTTVHECLHGYDSDLADGLEWDNNTYPIAYFVDKGIVVRFAGKRLFKTEELHKEFFSKDVKNLFRYGTYVQANSGPSTASSNQWGIYGLIEEFNAYYHDVRAQVEYFKCNSYQGPSDETFGNTMHAYFEFNIFMANYLKYAKVYHKEDYDYMMKNHDLRLAYTLIEYNWRNVLTEIMGDKDLANRMPGYDEEFRLYTEELQGVMNDFMVSESELTDYKDFLSKRPSDMKVVAENKAWAEQMNLTGFGAGMNADEMTEMYEGFDNLELNFEEKDPEKHYVVILTTKSEEELMDAIFKNFPAFKKIGIIMDYELNFSVYLDKFSSRAKAEKMAKEVEKDFPGVKVI</sequence>
<accession>A0A916JNB3</accession>
<evidence type="ECO:0000256" key="1">
    <source>
        <dbReference type="SAM" id="SignalP"/>
    </source>
</evidence>
<dbReference type="AlphaFoldDB" id="A0A916JNB3"/>
<gene>
    <name evidence="2" type="ORF">CRYO30217_02243</name>
</gene>
<protein>
    <recommendedName>
        <fullName evidence="4">SPOR domain-containing protein</fullName>
    </recommendedName>
</protein>
<proteinExistence type="predicted"/>
<keyword evidence="3" id="KW-1185">Reference proteome</keyword>
<dbReference type="Proteomes" id="UP000683507">
    <property type="component" value="Chromosome"/>
</dbReference>
<evidence type="ECO:0000313" key="3">
    <source>
        <dbReference type="Proteomes" id="UP000683507"/>
    </source>
</evidence>